<evidence type="ECO:0000256" key="2">
    <source>
        <dbReference type="ARBA" id="ARBA00022801"/>
    </source>
</evidence>
<reference evidence="6" key="1">
    <citation type="journal article" date="2019" name="Int. J. Syst. Evol. Microbiol.">
        <title>The Global Catalogue of Microorganisms (GCM) 10K type strain sequencing project: providing services to taxonomists for standard genome sequencing and annotation.</title>
        <authorList>
            <consortium name="The Broad Institute Genomics Platform"/>
            <consortium name="The Broad Institute Genome Sequencing Center for Infectious Disease"/>
            <person name="Wu L."/>
            <person name="Ma J."/>
        </authorList>
    </citation>
    <scope>NUCLEOTIDE SEQUENCE [LARGE SCALE GENOMIC DNA]</scope>
    <source>
        <strain evidence="6">JCM 4542</strain>
    </source>
</reference>
<dbReference type="PANTHER" id="PTHR30231">
    <property type="entry name" value="DNA POLYMERASE III SUBUNIT EPSILON"/>
    <property type="match status" value="1"/>
</dbReference>
<dbReference type="RefSeq" id="WP_344433637.1">
    <property type="nucleotide sequence ID" value="NZ_BAAASL010000003.1"/>
</dbReference>
<protein>
    <submittedName>
        <fullName evidence="5">3'-5' exonuclease</fullName>
    </submittedName>
</protein>
<proteinExistence type="predicted"/>
<dbReference type="InterPro" id="IPR036397">
    <property type="entry name" value="RNaseH_sf"/>
</dbReference>
<sequence length="246" mass="26846">MPWHEGPLVGFDLETTGTDPQHARIVTAAVVHTHGGQVTDRRLWLADPGVAIPDEAAAIHGITSERARAQGRPAPDVVEEVAAALTAHWRAGTPVVAYNASFDLTLLEAELRRHALPPLAERLGGEAGPVVDPYTIDRAVDRYRKGRRTLEAVCREYGVELESAHEAGADALAAVRVARAIAVRHARTARYAPWELHRAQVEWYAQWADGYQRWLRRQGGAGADAVVDPQWPVRRPGGLTAATVPR</sequence>
<comment type="caution">
    <text evidence="5">The sequence shown here is derived from an EMBL/GenBank/DDBJ whole genome shotgun (WGS) entry which is preliminary data.</text>
</comment>
<dbReference type="InterPro" id="IPR012337">
    <property type="entry name" value="RNaseH-like_sf"/>
</dbReference>
<keyword evidence="1" id="KW-0540">Nuclease</keyword>
<keyword evidence="2" id="KW-0378">Hydrolase</keyword>
<evidence type="ECO:0000313" key="6">
    <source>
        <dbReference type="Proteomes" id="UP001500886"/>
    </source>
</evidence>
<name>A0ABP6G136_9ACTN</name>
<dbReference type="EMBL" id="BAAASL010000003">
    <property type="protein sequence ID" value="GAA2710896.1"/>
    <property type="molecule type" value="Genomic_DNA"/>
</dbReference>
<dbReference type="NCBIfam" id="NF005927">
    <property type="entry name" value="PRK07942.1"/>
    <property type="match status" value="1"/>
</dbReference>
<dbReference type="Gene3D" id="3.30.420.10">
    <property type="entry name" value="Ribonuclease H-like superfamily/Ribonuclease H"/>
    <property type="match status" value="1"/>
</dbReference>
<dbReference type="InterPro" id="IPR013520">
    <property type="entry name" value="Ribonucl_H"/>
</dbReference>
<organism evidence="5 6">
    <name type="scientific">Streptomyces luteosporeus</name>
    <dbReference type="NCBI Taxonomy" id="173856"/>
    <lineage>
        <taxon>Bacteria</taxon>
        <taxon>Bacillati</taxon>
        <taxon>Actinomycetota</taxon>
        <taxon>Actinomycetes</taxon>
        <taxon>Kitasatosporales</taxon>
        <taxon>Streptomycetaceae</taxon>
        <taxon>Streptomyces</taxon>
    </lineage>
</organism>
<evidence type="ECO:0000259" key="4">
    <source>
        <dbReference type="SMART" id="SM00479"/>
    </source>
</evidence>
<dbReference type="GO" id="GO:0004527">
    <property type="term" value="F:exonuclease activity"/>
    <property type="evidence" value="ECO:0007669"/>
    <property type="project" value="UniProtKB-KW"/>
</dbReference>
<dbReference type="Pfam" id="PF00929">
    <property type="entry name" value="RNase_T"/>
    <property type="match status" value="1"/>
</dbReference>
<accession>A0ABP6G136</accession>
<keyword evidence="6" id="KW-1185">Reference proteome</keyword>
<keyword evidence="3 5" id="KW-0269">Exonuclease</keyword>
<dbReference type="PANTHER" id="PTHR30231:SF4">
    <property type="entry name" value="PROTEIN NEN2"/>
    <property type="match status" value="1"/>
</dbReference>
<gene>
    <name evidence="5" type="ORF">GCM10010315_11670</name>
</gene>
<evidence type="ECO:0000256" key="3">
    <source>
        <dbReference type="ARBA" id="ARBA00022839"/>
    </source>
</evidence>
<feature type="domain" description="Exonuclease" evidence="4">
    <location>
        <begin position="7"/>
        <end position="187"/>
    </location>
</feature>
<evidence type="ECO:0000256" key="1">
    <source>
        <dbReference type="ARBA" id="ARBA00022722"/>
    </source>
</evidence>
<evidence type="ECO:0000313" key="5">
    <source>
        <dbReference type="EMBL" id="GAA2710896.1"/>
    </source>
</evidence>
<dbReference type="Proteomes" id="UP001500886">
    <property type="component" value="Unassembled WGS sequence"/>
</dbReference>
<dbReference type="CDD" id="cd06127">
    <property type="entry name" value="DEDDh"/>
    <property type="match status" value="1"/>
</dbReference>
<dbReference type="SUPFAM" id="SSF53098">
    <property type="entry name" value="Ribonuclease H-like"/>
    <property type="match status" value="1"/>
</dbReference>
<dbReference type="SMART" id="SM00479">
    <property type="entry name" value="EXOIII"/>
    <property type="match status" value="1"/>
</dbReference>